<dbReference type="Proteomes" id="UP000053095">
    <property type="component" value="Unassembled WGS sequence"/>
</dbReference>
<gene>
    <name evidence="2" type="ORF">TCE0_024f07485</name>
</gene>
<dbReference type="EMBL" id="DF933820">
    <property type="protein sequence ID" value="GAM37508.1"/>
    <property type="molecule type" value="Genomic_DNA"/>
</dbReference>
<accession>A0A6V8HGV3</accession>
<keyword evidence="3" id="KW-1185">Reference proteome</keyword>
<evidence type="ECO:0000313" key="3">
    <source>
        <dbReference type="Proteomes" id="UP000053095"/>
    </source>
</evidence>
<name>A0A6V8HGV3_TALPI</name>
<dbReference type="AlphaFoldDB" id="A0A6V8HGV3"/>
<proteinExistence type="predicted"/>
<feature type="region of interest" description="Disordered" evidence="1">
    <location>
        <begin position="1"/>
        <end position="20"/>
    </location>
</feature>
<comment type="caution">
    <text evidence="2">The sequence shown here is derived from an EMBL/GenBank/DDBJ whole genome shotgun (WGS) entry which is preliminary data.</text>
</comment>
<evidence type="ECO:0000256" key="1">
    <source>
        <dbReference type="SAM" id="MobiDB-lite"/>
    </source>
</evidence>
<evidence type="ECO:0000313" key="2">
    <source>
        <dbReference type="EMBL" id="GAM37508.1"/>
    </source>
</evidence>
<protein>
    <submittedName>
        <fullName evidence="2">Uncharacterized protein</fullName>
    </submittedName>
</protein>
<reference evidence="3" key="1">
    <citation type="journal article" date="2015" name="Genome Announc.">
        <title>Draft genome sequence of Talaromyces cellulolyticus strain Y-94, a source of lignocellulosic biomass-degrading enzymes.</title>
        <authorList>
            <person name="Fujii T."/>
            <person name="Koike H."/>
            <person name="Sawayama S."/>
            <person name="Yano S."/>
            <person name="Inoue H."/>
        </authorList>
    </citation>
    <scope>NUCLEOTIDE SEQUENCE [LARGE SCALE GENOMIC DNA]</scope>
    <source>
        <strain evidence="3">Y-94</strain>
    </source>
</reference>
<feature type="compositionally biased region" description="Polar residues" evidence="1">
    <location>
        <begin position="1"/>
        <end position="10"/>
    </location>
</feature>
<sequence>MEDPNPSHSGDTTDDEENIWKQTSPPIIQDLYRTLLHKQRSTIQSFHLWLRLLEHNLMPNARDLTVHYHTVPSLHPEYDLVRIWLNANPDNGLNWKMRVQILVFSLAAAPSSSTTSSEKASSEEQQKIPWNLFLRDLKHQHELMHDNALLLGDGDYDCFIAYKQYARLYSVQSHSDPECPIIKECWLNFGAEMAQQFGLQPLWKDSKDKGPVWEIKTHWGLICQLLRAFAWNVNIPYGYG</sequence>
<organism evidence="2 3">
    <name type="scientific">Talaromyces pinophilus</name>
    <name type="common">Penicillium pinophilum</name>
    <dbReference type="NCBI Taxonomy" id="128442"/>
    <lineage>
        <taxon>Eukaryota</taxon>
        <taxon>Fungi</taxon>
        <taxon>Dikarya</taxon>
        <taxon>Ascomycota</taxon>
        <taxon>Pezizomycotina</taxon>
        <taxon>Eurotiomycetes</taxon>
        <taxon>Eurotiomycetidae</taxon>
        <taxon>Eurotiales</taxon>
        <taxon>Trichocomaceae</taxon>
        <taxon>Talaromyces</taxon>
        <taxon>Talaromyces sect. Talaromyces</taxon>
    </lineage>
</organism>